<evidence type="ECO:0000256" key="13">
    <source>
        <dbReference type="RuleBase" id="RU365064"/>
    </source>
</evidence>
<evidence type="ECO:0000313" key="15">
    <source>
        <dbReference type="RefSeq" id="XP_018324203.1"/>
    </source>
</evidence>
<dbReference type="OrthoDB" id="3821113at2759"/>
<dbReference type="STRING" id="224129.A0A1W4WVN6"/>
<evidence type="ECO:0000256" key="8">
    <source>
        <dbReference type="ARBA" id="ARBA00022824"/>
    </source>
</evidence>
<accession>A0A1W4WVN6</accession>
<dbReference type="GO" id="GO:0004376">
    <property type="term" value="F:GPI mannosyltransferase activity"/>
    <property type="evidence" value="ECO:0007669"/>
    <property type="project" value="InterPro"/>
</dbReference>
<organism evidence="14 15">
    <name type="scientific">Agrilus planipennis</name>
    <name type="common">Emerald ash borer</name>
    <name type="synonym">Agrilus marcopoli</name>
    <dbReference type="NCBI Taxonomy" id="224129"/>
    <lineage>
        <taxon>Eukaryota</taxon>
        <taxon>Metazoa</taxon>
        <taxon>Ecdysozoa</taxon>
        <taxon>Arthropoda</taxon>
        <taxon>Hexapoda</taxon>
        <taxon>Insecta</taxon>
        <taxon>Pterygota</taxon>
        <taxon>Neoptera</taxon>
        <taxon>Endopterygota</taxon>
        <taxon>Coleoptera</taxon>
        <taxon>Polyphaga</taxon>
        <taxon>Elateriformia</taxon>
        <taxon>Buprestoidea</taxon>
        <taxon>Buprestidae</taxon>
        <taxon>Agrilinae</taxon>
        <taxon>Agrilus</taxon>
    </lineage>
</organism>
<dbReference type="PANTHER" id="PTHR12886:SF0">
    <property type="entry name" value="GPI MANNOSYLTRANSFERASE 1"/>
    <property type="match status" value="1"/>
</dbReference>
<keyword evidence="5 13" id="KW-0328">Glycosyltransferase</keyword>
<protein>
    <recommendedName>
        <fullName evidence="12 13">GPI alpha-1,4-mannosyltransferase I, catalytic subunit</fullName>
        <ecNumber evidence="13">2.4.1.-</ecNumber>
    </recommendedName>
    <alternativeName>
        <fullName evidence="13">GPI mannosyltransferase I</fullName>
    </alternativeName>
</protein>
<reference evidence="15" key="1">
    <citation type="submission" date="2025-08" db="UniProtKB">
        <authorList>
            <consortium name="RefSeq"/>
        </authorList>
    </citation>
    <scope>IDENTIFICATION</scope>
    <source>
        <tissue evidence="15">Entire body</tissue>
    </source>
</reference>
<comment type="subcellular location">
    <subcellularLocation>
        <location evidence="1 13">Endoplasmic reticulum membrane</location>
        <topology evidence="1 13">Multi-pass membrane protein</topology>
    </subcellularLocation>
</comment>
<evidence type="ECO:0000256" key="3">
    <source>
        <dbReference type="ARBA" id="ARBA00011071"/>
    </source>
</evidence>
<feature type="transmembrane region" description="Helical" evidence="13">
    <location>
        <begin position="244"/>
        <end position="263"/>
    </location>
</feature>
<dbReference type="CTD" id="37470"/>
<comment type="function">
    <text evidence="11 13">Catalytic subunit of the glycosylphosphatidylinositol-mannosyltransferase I complex which catalyzes the transfer of the first mannose, via an alpha-1,4 bond from a dolichol-phosphate-mannose (Dol-P-Man) to the glucosaminyl acyl phosphatidylinositol (GlcN-(acyl)PI) intermediate to generate alpha-D-Man-(1-&gt;4)-alpha-D-GlcN-(1-&gt;6)-(1-radyl,2-acyl-sn-glycero-3-phospho)-2-acyl-inositol and participates in the sixth step of the glycosylphosphatidylinositol-anchor biosynthesis.</text>
</comment>
<keyword evidence="7 13" id="KW-0812">Transmembrane</keyword>
<proteinExistence type="inferred from homology"/>
<dbReference type="RefSeq" id="XP_018324203.1">
    <property type="nucleotide sequence ID" value="XM_018468701.2"/>
</dbReference>
<evidence type="ECO:0000256" key="12">
    <source>
        <dbReference type="ARBA" id="ARBA00093608"/>
    </source>
</evidence>
<evidence type="ECO:0000256" key="6">
    <source>
        <dbReference type="ARBA" id="ARBA00022679"/>
    </source>
</evidence>
<dbReference type="GO" id="GO:0005789">
    <property type="term" value="C:endoplasmic reticulum membrane"/>
    <property type="evidence" value="ECO:0007669"/>
    <property type="project" value="UniProtKB-SubCell"/>
</dbReference>
<evidence type="ECO:0000256" key="2">
    <source>
        <dbReference type="ARBA" id="ARBA00004687"/>
    </source>
</evidence>
<dbReference type="EC" id="2.4.1.-" evidence="13"/>
<comment type="pathway">
    <text evidence="2 13">Glycolipid biosynthesis; glycosylphosphatidylinositol-anchor biosynthesis.</text>
</comment>
<gene>
    <name evidence="15" type="primary">LOC108736318</name>
</gene>
<feature type="transmembrane region" description="Helical" evidence="13">
    <location>
        <begin position="12"/>
        <end position="31"/>
    </location>
</feature>
<sequence length="437" mass="51081">MVYTAETFLSFRQHIIFAFFLRLALILYGNYHDRISQVPYTDVDYKVFTDASRYVLNNESPYQRHTYRYTPILSWLLIPNLLIDICFGKILFSLIDIFAGILIKFIIKHCVMSYGRNLNDSKIESVSNFGMIVWLYNPITIGIATRGNSDSIAGFLVLLTLYLLQCKKWYFVAGIVHGLAIHVRIYPLMYSLALFLFLSDYSENPNSLSKESKEVQKTDRSTKRTIFRMEYLLYFFPNIDQLKLMSGCILSLVLLTSLFYFLYGYQFLYESYIYHFLRKDMRHNFSLYFYLQYLTAGVKIDLWQKMLITLPQFILIAVFSFKFGLNKLSLNFAILMITCVFVTYNSVITSQYFVWILAILPLCIWQIRLSRNTSLLLGLIWIGAQALWLLSAYLLEFQGLNMFLYIWLNSVSFFCANIACMAKVIEGFTTGVKVKVL</sequence>
<dbReference type="GO" id="GO:1990529">
    <property type="term" value="C:glycosylphosphatidylinositol-mannosyltransferase I complex"/>
    <property type="evidence" value="ECO:0007669"/>
    <property type="project" value="TreeGrafter"/>
</dbReference>
<evidence type="ECO:0000256" key="9">
    <source>
        <dbReference type="ARBA" id="ARBA00022989"/>
    </source>
</evidence>
<dbReference type="Pfam" id="PF05007">
    <property type="entry name" value="Mannosyl_trans"/>
    <property type="match status" value="1"/>
</dbReference>
<feature type="transmembrane region" description="Helical" evidence="13">
    <location>
        <begin position="284"/>
        <end position="300"/>
    </location>
</feature>
<comment type="similarity">
    <text evidence="3 13">Belongs to the PIGM family.</text>
</comment>
<feature type="transmembrane region" description="Helical" evidence="13">
    <location>
        <begin position="169"/>
        <end position="198"/>
    </location>
</feature>
<keyword evidence="4 13" id="KW-0337">GPI-anchor biosynthesis</keyword>
<evidence type="ECO:0000256" key="10">
    <source>
        <dbReference type="ARBA" id="ARBA00023136"/>
    </source>
</evidence>
<evidence type="ECO:0000313" key="14">
    <source>
        <dbReference type="Proteomes" id="UP000192223"/>
    </source>
</evidence>
<dbReference type="InParanoid" id="A0A1W4WVN6"/>
<evidence type="ECO:0000256" key="7">
    <source>
        <dbReference type="ARBA" id="ARBA00022692"/>
    </source>
</evidence>
<feature type="transmembrane region" description="Helical" evidence="13">
    <location>
        <begin position="376"/>
        <end position="396"/>
    </location>
</feature>
<dbReference type="GO" id="GO:0006506">
    <property type="term" value="P:GPI anchor biosynthetic process"/>
    <property type="evidence" value="ECO:0007669"/>
    <property type="project" value="UniProtKB-UniPathway"/>
</dbReference>
<feature type="transmembrane region" description="Helical" evidence="13">
    <location>
        <begin position="81"/>
        <end position="107"/>
    </location>
</feature>
<dbReference type="GeneID" id="108736318"/>
<feature type="transmembrane region" description="Helical" evidence="13">
    <location>
        <begin position="402"/>
        <end position="425"/>
    </location>
</feature>
<dbReference type="Proteomes" id="UP000192223">
    <property type="component" value="Unplaced"/>
</dbReference>
<dbReference type="AlphaFoldDB" id="A0A1W4WVN6"/>
<evidence type="ECO:0000256" key="4">
    <source>
        <dbReference type="ARBA" id="ARBA00022502"/>
    </source>
</evidence>
<name>A0A1W4WVN6_AGRPL</name>
<feature type="transmembrane region" description="Helical" evidence="13">
    <location>
        <begin position="352"/>
        <end position="369"/>
    </location>
</feature>
<dbReference type="KEGG" id="apln:108736318"/>
<dbReference type="PANTHER" id="PTHR12886">
    <property type="entry name" value="PIG-M MANNOSYLTRANSFERASE"/>
    <property type="match status" value="1"/>
</dbReference>
<dbReference type="InterPro" id="IPR007704">
    <property type="entry name" value="PIG-M"/>
</dbReference>
<dbReference type="GO" id="GO:0051751">
    <property type="term" value="F:alpha-1,4-mannosyltransferase activity"/>
    <property type="evidence" value="ECO:0007669"/>
    <property type="project" value="InterPro"/>
</dbReference>
<dbReference type="UniPathway" id="UPA00196"/>
<evidence type="ECO:0000256" key="5">
    <source>
        <dbReference type="ARBA" id="ARBA00022676"/>
    </source>
</evidence>
<keyword evidence="9 13" id="KW-1133">Transmembrane helix</keyword>
<dbReference type="FunCoup" id="A0A1W4WVN6">
    <property type="interactions" value="1289"/>
</dbReference>
<keyword evidence="10 13" id="KW-0472">Membrane</keyword>
<keyword evidence="8 13" id="KW-0256">Endoplasmic reticulum</keyword>
<evidence type="ECO:0000256" key="11">
    <source>
        <dbReference type="ARBA" id="ARBA00093408"/>
    </source>
</evidence>
<keyword evidence="6 13" id="KW-0808">Transferase</keyword>
<keyword evidence="14" id="KW-1185">Reference proteome</keyword>
<evidence type="ECO:0000256" key="1">
    <source>
        <dbReference type="ARBA" id="ARBA00004477"/>
    </source>
</evidence>